<dbReference type="EMBL" id="CAMXCT020000993">
    <property type="protein sequence ID" value="CAL1138841.1"/>
    <property type="molecule type" value="Genomic_DNA"/>
</dbReference>
<dbReference type="AlphaFoldDB" id="A0A9P1C808"/>
<evidence type="ECO:0000313" key="6">
    <source>
        <dbReference type="Proteomes" id="UP001152797"/>
    </source>
</evidence>
<dbReference type="InterPro" id="IPR023416">
    <property type="entry name" value="Transthyretin/HIU_hydrolase_d"/>
</dbReference>
<dbReference type="GO" id="GO:0006144">
    <property type="term" value="P:purine nucleobase metabolic process"/>
    <property type="evidence" value="ECO:0007669"/>
    <property type="project" value="TreeGrafter"/>
</dbReference>
<evidence type="ECO:0000313" key="3">
    <source>
        <dbReference type="EMBL" id="CAI3985466.1"/>
    </source>
</evidence>
<dbReference type="InterPro" id="IPR036817">
    <property type="entry name" value="Transthyretin/HIU_hydrolase_sf"/>
</dbReference>
<accession>A0A9P1C808</accession>
<dbReference type="EMBL" id="CAMXCT030000993">
    <property type="protein sequence ID" value="CAL4772778.1"/>
    <property type="molecule type" value="Genomic_DNA"/>
</dbReference>
<name>A0A9P1C808_9DINO</name>
<feature type="region of interest" description="Disordered" evidence="1">
    <location>
        <begin position="1"/>
        <end position="22"/>
    </location>
</feature>
<dbReference type="SUPFAM" id="SSF49472">
    <property type="entry name" value="Transthyretin (synonym: prealbumin)"/>
    <property type="match status" value="1"/>
</dbReference>
<feature type="domain" description="Transthyretin/hydroxyisourate hydrolase" evidence="2">
    <location>
        <begin position="13"/>
        <end position="108"/>
    </location>
</feature>
<reference evidence="3" key="1">
    <citation type="submission" date="2022-10" db="EMBL/GenBank/DDBJ databases">
        <authorList>
            <person name="Chen Y."/>
            <person name="Dougan E. K."/>
            <person name="Chan C."/>
            <person name="Rhodes N."/>
            <person name="Thang M."/>
        </authorList>
    </citation>
    <scope>NUCLEOTIDE SEQUENCE</scope>
</reference>
<feature type="non-terminal residue" evidence="3">
    <location>
        <position position="1"/>
    </location>
</feature>
<dbReference type="PANTHER" id="PTHR10395:SF7">
    <property type="entry name" value="5-HYDROXYISOURATE HYDROLASE"/>
    <property type="match status" value="1"/>
</dbReference>
<evidence type="ECO:0000259" key="2">
    <source>
        <dbReference type="Pfam" id="PF00576"/>
    </source>
</evidence>
<dbReference type="PROSITE" id="PS00768">
    <property type="entry name" value="TRANSTHYRETIN_1"/>
    <property type="match status" value="1"/>
</dbReference>
<evidence type="ECO:0000313" key="4">
    <source>
        <dbReference type="EMBL" id="CAL1138841.1"/>
    </source>
</evidence>
<dbReference type="Gene3D" id="2.60.40.180">
    <property type="entry name" value="Transthyretin/hydroxyisourate hydrolase domain"/>
    <property type="match status" value="1"/>
</dbReference>
<sequence>MDAKARTSPGTPITTHVLNTATGTPASGLRVRLKQSCGKEQGELGELQWKTIQESVTAQDGRAGALSEGLTLQAGEIFELHFETTEYFQSQGSPCFYPFVKVVFTIQEPQ</sequence>
<dbReference type="EMBL" id="CAMXCT010000993">
    <property type="protein sequence ID" value="CAI3985466.1"/>
    <property type="molecule type" value="Genomic_DNA"/>
</dbReference>
<organism evidence="3">
    <name type="scientific">Cladocopium goreaui</name>
    <dbReference type="NCBI Taxonomy" id="2562237"/>
    <lineage>
        <taxon>Eukaryota</taxon>
        <taxon>Sar</taxon>
        <taxon>Alveolata</taxon>
        <taxon>Dinophyceae</taxon>
        <taxon>Suessiales</taxon>
        <taxon>Symbiodiniaceae</taxon>
        <taxon>Cladocopium</taxon>
    </lineage>
</organism>
<protein>
    <submittedName>
        <fullName evidence="5">DNA polymerase I A, chloroplastic/mitochondrial</fullName>
    </submittedName>
</protein>
<gene>
    <name evidence="3" type="ORF">C1SCF055_LOCUS12910</name>
</gene>
<reference evidence="4" key="2">
    <citation type="submission" date="2024-04" db="EMBL/GenBank/DDBJ databases">
        <authorList>
            <person name="Chen Y."/>
            <person name="Shah S."/>
            <person name="Dougan E. K."/>
            <person name="Thang M."/>
            <person name="Chan C."/>
        </authorList>
    </citation>
    <scope>NUCLEOTIDE SEQUENCE [LARGE SCALE GENOMIC DNA]</scope>
</reference>
<dbReference type="OrthoDB" id="10265230at2759"/>
<feature type="compositionally biased region" description="Polar residues" evidence="1">
    <location>
        <begin position="8"/>
        <end position="22"/>
    </location>
</feature>
<dbReference type="PANTHER" id="PTHR10395">
    <property type="entry name" value="URICASE AND TRANSTHYRETIN-RELATED"/>
    <property type="match status" value="1"/>
</dbReference>
<comment type="caution">
    <text evidence="3">The sequence shown here is derived from an EMBL/GenBank/DDBJ whole genome shotgun (WGS) entry which is preliminary data.</text>
</comment>
<dbReference type="Proteomes" id="UP001152797">
    <property type="component" value="Unassembled WGS sequence"/>
</dbReference>
<dbReference type="InterPro" id="IPR023418">
    <property type="entry name" value="Thyroxine_BS"/>
</dbReference>
<proteinExistence type="predicted"/>
<dbReference type="Pfam" id="PF00576">
    <property type="entry name" value="Transthyretin"/>
    <property type="match status" value="1"/>
</dbReference>
<evidence type="ECO:0000256" key="1">
    <source>
        <dbReference type="SAM" id="MobiDB-lite"/>
    </source>
</evidence>
<keyword evidence="6" id="KW-1185">Reference proteome</keyword>
<evidence type="ECO:0000313" key="5">
    <source>
        <dbReference type="EMBL" id="CAL4772778.1"/>
    </source>
</evidence>